<comment type="caution">
    <text evidence="2">The sequence shown here is derived from an EMBL/GenBank/DDBJ whole genome shotgun (WGS) entry which is preliminary data.</text>
</comment>
<name>A0A8H8BWN9_9HELO</name>
<gene>
    <name evidence="2" type="ORF">IFR04_000038</name>
</gene>
<evidence type="ECO:0000313" key="2">
    <source>
        <dbReference type="EMBL" id="KAG4426607.1"/>
    </source>
</evidence>
<evidence type="ECO:0000313" key="3">
    <source>
        <dbReference type="Proteomes" id="UP000664132"/>
    </source>
</evidence>
<keyword evidence="1" id="KW-0732">Signal</keyword>
<organism evidence="2 3">
    <name type="scientific">Cadophora malorum</name>
    <dbReference type="NCBI Taxonomy" id="108018"/>
    <lineage>
        <taxon>Eukaryota</taxon>
        <taxon>Fungi</taxon>
        <taxon>Dikarya</taxon>
        <taxon>Ascomycota</taxon>
        <taxon>Pezizomycotina</taxon>
        <taxon>Leotiomycetes</taxon>
        <taxon>Helotiales</taxon>
        <taxon>Ploettnerulaceae</taxon>
        <taxon>Cadophora</taxon>
    </lineage>
</organism>
<sequence>MQFSTVFVLTGLLALTSATPQSPEQSTAAANALISYLEDLSTNTAFLSAISAIETDSAAVSSLSAFEASVSSVFENQETLATDYLKGVPETVRPFFSSVYQAEPSILTANGFSNPLKSVSATVTSSGTGTATGAAAQATSLSTAGAAARETGLGRVGQVAVAGAMGFVGIVMAL</sequence>
<evidence type="ECO:0000256" key="1">
    <source>
        <dbReference type="SAM" id="SignalP"/>
    </source>
</evidence>
<feature type="signal peptide" evidence="1">
    <location>
        <begin position="1"/>
        <end position="18"/>
    </location>
</feature>
<reference evidence="2" key="1">
    <citation type="submission" date="2021-02" db="EMBL/GenBank/DDBJ databases">
        <title>Genome sequence Cadophora malorum strain M34.</title>
        <authorList>
            <person name="Stefanovic E."/>
            <person name="Vu D."/>
            <person name="Scully C."/>
            <person name="Dijksterhuis J."/>
            <person name="Roader J."/>
            <person name="Houbraken J."/>
        </authorList>
    </citation>
    <scope>NUCLEOTIDE SEQUENCE</scope>
    <source>
        <strain evidence="2">M34</strain>
    </source>
</reference>
<protein>
    <submittedName>
        <fullName evidence="2">Uncharacterized protein</fullName>
    </submittedName>
</protein>
<dbReference type="OrthoDB" id="3554208at2759"/>
<dbReference type="Proteomes" id="UP000664132">
    <property type="component" value="Unassembled WGS sequence"/>
</dbReference>
<feature type="chain" id="PRO_5034410625" evidence="1">
    <location>
        <begin position="19"/>
        <end position="174"/>
    </location>
</feature>
<accession>A0A8H8BWN9</accession>
<dbReference type="EMBL" id="JAFJYH010000001">
    <property type="protein sequence ID" value="KAG4426607.1"/>
    <property type="molecule type" value="Genomic_DNA"/>
</dbReference>
<keyword evidence="3" id="KW-1185">Reference proteome</keyword>
<proteinExistence type="predicted"/>
<dbReference type="AlphaFoldDB" id="A0A8H8BWN9"/>